<keyword evidence="2" id="KW-1133">Transmembrane helix</keyword>
<feature type="compositionally biased region" description="Low complexity" evidence="1">
    <location>
        <begin position="832"/>
        <end position="877"/>
    </location>
</feature>
<feature type="transmembrane region" description="Helical" evidence="2">
    <location>
        <begin position="969"/>
        <end position="986"/>
    </location>
</feature>
<name>A0A0R1GHG4_9LACO</name>
<accession>A0A0R1GHG4</accession>
<feature type="compositionally biased region" description="Polar residues" evidence="1">
    <location>
        <begin position="81"/>
        <end position="100"/>
    </location>
</feature>
<feature type="signal peptide" evidence="3">
    <location>
        <begin position="1"/>
        <end position="42"/>
    </location>
</feature>
<feature type="region of interest" description="Disordered" evidence="1">
    <location>
        <begin position="832"/>
        <end position="908"/>
    </location>
</feature>
<evidence type="ECO:0000256" key="2">
    <source>
        <dbReference type="SAM" id="Phobius"/>
    </source>
</evidence>
<dbReference type="SUPFAM" id="SSF52058">
    <property type="entry name" value="L domain-like"/>
    <property type="match status" value="1"/>
</dbReference>
<feature type="compositionally biased region" description="Basic and acidic residues" evidence="1">
    <location>
        <begin position="898"/>
        <end position="908"/>
    </location>
</feature>
<dbReference type="PANTHER" id="PTHR45661:SF3">
    <property type="entry name" value="IG-LIKE DOMAIN-CONTAINING PROTEIN"/>
    <property type="match status" value="1"/>
</dbReference>
<dbReference type="InterPro" id="IPR026906">
    <property type="entry name" value="LRR_5"/>
</dbReference>
<organism evidence="4 5">
    <name type="scientific">Levilactobacillus parabrevis ATCC 53295</name>
    <dbReference type="NCBI Taxonomy" id="1267003"/>
    <lineage>
        <taxon>Bacteria</taxon>
        <taxon>Bacillati</taxon>
        <taxon>Bacillota</taxon>
        <taxon>Bacilli</taxon>
        <taxon>Lactobacillales</taxon>
        <taxon>Lactobacillaceae</taxon>
        <taxon>Levilactobacillus</taxon>
    </lineage>
</organism>
<dbReference type="STRING" id="357278.IV61_GL002225"/>
<dbReference type="Pfam" id="PF13306">
    <property type="entry name" value="LRR_5"/>
    <property type="match status" value="3"/>
</dbReference>
<feature type="compositionally biased region" description="Polar residues" evidence="1">
    <location>
        <begin position="120"/>
        <end position="143"/>
    </location>
</feature>
<feature type="chain" id="PRO_5006404513" description="Adhesion exoprotein" evidence="3">
    <location>
        <begin position="43"/>
        <end position="993"/>
    </location>
</feature>
<dbReference type="eggNOG" id="COG5492">
    <property type="taxonomic scope" value="Bacteria"/>
</dbReference>
<evidence type="ECO:0000313" key="4">
    <source>
        <dbReference type="EMBL" id="KRK33456.1"/>
    </source>
</evidence>
<evidence type="ECO:0008006" key="6">
    <source>
        <dbReference type="Google" id="ProtNLM"/>
    </source>
</evidence>
<keyword evidence="3" id="KW-0732">Signal</keyword>
<dbReference type="InterPro" id="IPR053139">
    <property type="entry name" value="Surface_bspA-like"/>
</dbReference>
<protein>
    <recommendedName>
        <fullName evidence="6">Adhesion exoprotein</fullName>
    </recommendedName>
</protein>
<reference evidence="4 5" key="1">
    <citation type="journal article" date="2015" name="Genome Announc.">
        <title>Expanding the biotechnology potential of lactobacilli through comparative genomics of 213 strains and associated genera.</title>
        <authorList>
            <person name="Sun Z."/>
            <person name="Harris H.M."/>
            <person name="McCann A."/>
            <person name="Guo C."/>
            <person name="Argimon S."/>
            <person name="Zhang W."/>
            <person name="Yang X."/>
            <person name="Jeffery I.B."/>
            <person name="Cooney J.C."/>
            <person name="Kagawa T.F."/>
            <person name="Liu W."/>
            <person name="Song Y."/>
            <person name="Salvetti E."/>
            <person name="Wrobel A."/>
            <person name="Rasinkangas P."/>
            <person name="Parkhill J."/>
            <person name="Rea M.C."/>
            <person name="O'Sullivan O."/>
            <person name="Ritari J."/>
            <person name="Douillard F.P."/>
            <person name="Paul Ross R."/>
            <person name="Yang R."/>
            <person name="Briner A.E."/>
            <person name="Felis G.E."/>
            <person name="de Vos W.M."/>
            <person name="Barrangou R."/>
            <person name="Klaenhammer T.R."/>
            <person name="Caufield P.W."/>
            <person name="Cui Y."/>
            <person name="Zhang H."/>
            <person name="O'Toole P.W."/>
        </authorList>
    </citation>
    <scope>NUCLEOTIDE SEQUENCE [LARGE SCALE GENOMIC DNA]</scope>
    <source>
        <strain evidence="4 5">ATCC 53295</strain>
    </source>
</reference>
<feature type="compositionally biased region" description="Low complexity" evidence="1">
    <location>
        <begin position="107"/>
        <end position="119"/>
    </location>
</feature>
<dbReference type="PATRIC" id="fig|1267003.4.peg.2181"/>
<feature type="region of interest" description="Disordered" evidence="1">
    <location>
        <begin position="36"/>
        <end position="153"/>
    </location>
</feature>
<keyword evidence="5" id="KW-1185">Reference proteome</keyword>
<gene>
    <name evidence="4" type="ORF">FD07_GL002067</name>
</gene>
<dbReference type="Gene3D" id="3.80.10.10">
    <property type="entry name" value="Ribonuclease Inhibitor"/>
    <property type="match status" value="4"/>
</dbReference>
<dbReference type="RefSeq" id="WP_020088690.1">
    <property type="nucleotide sequence ID" value="NZ_AZCZ01000069.1"/>
</dbReference>
<dbReference type="OrthoDB" id="2456723at2"/>
<dbReference type="AlphaFoldDB" id="A0A0R1GHG4"/>
<comment type="caution">
    <text evidence="4">The sequence shown here is derived from an EMBL/GenBank/DDBJ whole genome shotgun (WGS) entry which is preliminary data.</text>
</comment>
<evidence type="ECO:0000256" key="3">
    <source>
        <dbReference type="SAM" id="SignalP"/>
    </source>
</evidence>
<dbReference type="Proteomes" id="UP000051176">
    <property type="component" value="Unassembled WGS sequence"/>
</dbReference>
<keyword evidence="2" id="KW-0472">Membrane</keyword>
<keyword evidence="2" id="KW-0812">Transmembrane</keyword>
<dbReference type="EMBL" id="AZCZ01000069">
    <property type="protein sequence ID" value="KRK33456.1"/>
    <property type="molecule type" value="Genomic_DNA"/>
</dbReference>
<sequence length="993" mass="103179">MQTNDQQKQRHEYGMRQQLLYAGVTLAALSTGLMVSAHSAQAATVAEDSSLVAQKKVNNQDDQQEQEQPNVDKPSAEDDQPGSQDNQKQAGSSDGTSEQSDAAPVKQAAQPAGDAGQPANSGTTGTPAKPNTSAESPQPVKNTKATDESDRVSATAGFAKFSRSRVMSRMMAMPATVAVKTPSDTTDEATTDDGFTYALNATGDGYTITGYTGSATDIVIPDTHLNDAGKSINVSAIADNVFKGRKLTSLVMGAHVATIGQEAFEDNLLTTIDFSKNKSDLWGIGANAFADNKLTGTLTLPASITQIGEKAFAGSDANDGSGNQLTGIDFGDNLTTVQIGKSAFAYNSLKNLVLPVGTTTIGEMAFANNQLASVSLGTKLTTIGASAFNTNHLTTVNLPDLVTTVGPNAFDHNQLTSIHLDDALTTIGAGSFEDNQLVSVVIPDKVTTIGESAFTSNGTLTNLVLGKMVNTIGATAFAGDAITGNLFIPDSVETISQSAFMANQITGLTIGDGASKLATIDNQAFLGNPTLTGALILSDNMSFIGSNAFVGDSLTSIDFGKWEKGPNGDTTIGDGAFSGNKLTGTLTLADGIQHIGSATFAANQLTGLKLGTDLLTIGSSAFAANNQLTGTLTIPDLVTSIGDHAFTNGKLTGLILGQKVDTIGSSAFAENQLAGTLEIPNSVTSIGDAAFASNKLQALQLNGTVNSVGDGAFGGNNLQKIQAAQPVTNLGDKALAGQKTLDVTVNKSGNQLTGIRATIAKQLQLQNFALTDPMIFMLDDTPVTYDPTTDALTLPANFKGTSLKLSLSSGTTGDATEHSGNYGVDALTLSWSTPSSGSGTTTPTTPTDPGKSTTPAKPNKPATPTRPTTPNKPTNKVKPTKHSPKEVPSRKTKQHRTRGTDVNHSGQRESFKLAGSAAFTAFSGAQHGMSTSAWSYSHQATVVNRGSRANRHETQAQTQLPQTLEKGNYWSAVGTVLLAVLTWLGLGERRRRQ</sequence>
<dbReference type="PANTHER" id="PTHR45661">
    <property type="entry name" value="SURFACE ANTIGEN"/>
    <property type="match status" value="1"/>
</dbReference>
<proteinExistence type="predicted"/>
<evidence type="ECO:0000313" key="5">
    <source>
        <dbReference type="Proteomes" id="UP000051176"/>
    </source>
</evidence>
<dbReference type="InterPro" id="IPR032675">
    <property type="entry name" value="LRR_dom_sf"/>
</dbReference>
<evidence type="ECO:0000256" key="1">
    <source>
        <dbReference type="SAM" id="MobiDB-lite"/>
    </source>
</evidence>
<feature type="compositionally biased region" description="Low complexity" evidence="1">
    <location>
        <begin position="54"/>
        <end position="72"/>
    </location>
</feature>